<evidence type="ECO:0000313" key="3">
    <source>
        <dbReference type="EMBL" id="EWF88368.1"/>
    </source>
</evidence>
<sequence length="180" mass="20935">MSIYPRLFLHISGDAAKRSIWSPNISDSRERVLLSSDYCPKSKRPKVMRINIMLLETLKGLECSLHGDKRKEREWLEQILHEEFREITRSGVLVDRAETIEALSTEENVPPLLSRDFRLISVRDNFAILHYRTFHQDGSCASLRSSCWEMSENDQWKMVFHQGTPTSNGKKRTLSLDNVQ</sequence>
<evidence type="ECO:0000256" key="1">
    <source>
        <dbReference type="SAM" id="MobiDB-lite"/>
    </source>
</evidence>
<dbReference type="InterPro" id="IPR032710">
    <property type="entry name" value="NTF2-like_dom_sf"/>
</dbReference>
<dbReference type="AlphaFoldDB" id="A0A7H5A7J8"/>
<dbReference type="Gene3D" id="3.10.450.50">
    <property type="match status" value="1"/>
</dbReference>
<dbReference type="SUPFAM" id="SSF54427">
    <property type="entry name" value="NTF2-like"/>
    <property type="match status" value="1"/>
</dbReference>
<organism evidence="3 4">
    <name type="scientific">Klebsiella michiganensis</name>
    <dbReference type="NCBI Taxonomy" id="1134687"/>
    <lineage>
        <taxon>Bacteria</taxon>
        <taxon>Pseudomonadati</taxon>
        <taxon>Pseudomonadota</taxon>
        <taxon>Gammaproteobacteria</taxon>
        <taxon>Enterobacterales</taxon>
        <taxon>Enterobacteriaceae</taxon>
        <taxon>Klebsiella/Raoultella group</taxon>
        <taxon>Klebsiella</taxon>
    </lineage>
</organism>
<dbReference type="InterPro" id="IPR027843">
    <property type="entry name" value="DUF4440"/>
</dbReference>
<comment type="caution">
    <text evidence="3">The sequence shown here is derived from an EMBL/GenBank/DDBJ whole genome shotgun (WGS) entry which is preliminary data.</text>
</comment>
<gene>
    <name evidence="3" type="ORF">L373_03549</name>
</gene>
<proteinExistence type="predicted"/>
<dbReference type="EMBL" id="JCNZ01000009">
    <property type="protein sequence ID" value="EWF88368.1"/>
    <property type="molecule type" value="Genomic_DNA"/>
</dbReference>
<reference evidence="3 4" key="1">
    <citation type="submission" date="2014-01" db="EMBL/GenBank/DDBJ databases">
        <title>The Genome Sequence of Klebsiella oxytoca MGH 27.</title>
        <authorList>
            <consortium name="The Broad Institute Genomics Platform"/>
            <consortium name="The Broad Institute Genome Sequencing Center for Infectious Disease"/>
            <person name="Murphy C."/>
            <person name="Cosimi L."/>
            <person name="Cerqueira G."/>
            <person name="Feldgarden M."/>
            <person name="Earl A."/>
            <person name="Hung D."/>
            <person name="Onderdonk A.B."/>
            <person name="Ferraro M.J."/>
            <person name="Hooper D."/>
            <person name="Dekker J."/>
            <person name="O'Brien T."/>
            <person name="Huang S."/>
            <person name="Quan V."/>
            <person name="Ernst C."/>
            <person name="Delaney M."/>
            <person name="DuBois A."/>
            <person name="Kim D.S."/>
            <person name="Young S.K."/>
            <person name="Zeng Q."/>
            <person name="Gargeya S."/>
            <person name="Fitzgerald M."/>
            <person name="Abouelleil A."/>
            <person name="Alvarado L."/>
            <person name="Berlin A.M."/>
            <person name="Chapman S.B."/>
            <person name="Gainer-Dewar J."/>
            <person name="Goldberg J."/>
            <person name="Gnerre S."/>
            <person name="Griggs A."/>
            <person name="Gujja S."/>
            <person name="Hansen M."/>
            <person name="Howarth C."/>
            <person name="Imamovic A."/>
            <person name="Ireland A."/>
            <person name="Larimer J."/>
            <person name="McCowan C."/>
            <person name="Murphy C."/>
            <person name="Pearson M."/>
            <person name="Poon T.W."/>
            <person name="Priest M."/>
            <person name="Roberts A."/>
            <person name="Saif S."/>
            <person name="Shea T."/>
            <person name="Sykes S."/>
            <person name="Wortman J."/>
            <person name="Nusbaum C."/>
            <person name="Birren B."/>
        </authorList>
    </citation>
    <scope>NUCLEOTIDE SEQUENCE [LARGE SCALE GENOMIC DNA]</scope>
    <source>
        <strain evidence="3 4">MGH 27</strain>
    </source>
</reference>
<accession>A0A7H5A7J8</accession>
<evidence type="ECO:0000313" key="4">
    <source>
        <dbReference type="Proteomes" id="UP000020202"/>
    </source>
</evidence>
<feature type="domain" description="DUF4440" evidence="2">
    <location>
        <begin position="70"/>
        <end position="158"/>
    </location>
</feature>
<dbReference type="Pfam" id="PF14534">
    <property type="entry name" value="DUF4440"/>
    <property type="match status" value="1"/>
</dbReference>
<evidence type="ECO:0000259" key="2">
    <source>
        <dbReference type="Pfam" id="PF14534"/>
    </source>
</evidence>
<protein>
    <recommendedName>
        <fullName evidence="2">DUF4440 domain-containing protein</fullName>
    </recommendedName>
</protein>
<feature type="region of interest" description="Disordered" evidence="1">
    <location>
        <begin position="161"/>
        <end position="180"/>
    </location>
</feature>
<name>A0A7H5A7J8_9ENTR</name>
<dbReference type="Proteomes" id="UP000020202">
    <property type="component" value="Unassembled WGS sequence"/>
</dbReference>